<dbReference type="HOGENOM" id="CLU_785859_0_0_1"/>
<evidence type="ECO:0000313" key="3">
    <source>
        <dbReference type="Proteomes" id="UP000000305"/>
    </source>
</evidence>
<dbReference type="EMBL" id="GL732555">
    <property type="protein sequence ID" value="EFX78881.1"/>
    <property type="molecule type" value="Genomic_DNA"/>
</dbReference>
<dbReference type="InParanoid" id="E9GNV6"/>
<proteinExistence type="predicted"/>
<keyword evidence="3" id="KW-1185">Reference proteome</keyword>
<sequence length="353" mass="38406">MDSILLLKIVVVSLLVFALETSSVAGVTKFGECKGLRLENTASGISPSQCVQLGGTCCDLGSYMTNDPKAMKATEKCLSCYKLSVKVKCTGTLIRSKPWNWGTDANTWVTAKTCIAQKGRCCTGYNKPFNPNSTPNEFSCNNCYSGTPTSTGCSGKLLSSIDFTPKVCVQLGGHCCDGDWQGTTVGSAFCTSAIFNSALLKNCNLCYSGSPKVVAKKTQTSFIKAPKGFLKLIFTGFYKNYLMCHIQASHSGPPFYMPFGPNLCDIQAQVHLKDAIQIDIFVAMYCRTPSDAMPVTSSCFELKNVKVLMSGKRKKDYVAVFASILELLTPSGDPRVRELTMDFEAAMWQLYPL</sequence>
<accession>E9GNV6</accession>
<dbReference type="KEGG" id="dpx:DAPPUDRAFT_320109"/>
<dbReference type="OrthoDB" id="6331245at2759"/>
<evidence type="ECO:0000256" key="1">
    <source>
        <dbReference type="SAM" id="SignalP"/>
    </source>
</evidence>
<dbReference type="AlphaFoldDB" id="E9GNV6"/>
<gene>
    <name evidence="2" type="ORF">DAPPUDRAFT_320109</name>
</gene>
<organism evidence="2 3">
    <name type="scientific">Daphnia pulex</name>
    <name type="common">Water flea</name>
    <dbReference type="NCBI Taxonomy" id="6669"/>
    <lineage>
        <taxon>Eukaryota</taxon>
        <taxon>Metazoa</taxon>
        <taxon>Ecdysozoa</taxon>
        <taxon>Arthropoda</taxon>
        <taxon>Crustacea</taxon>
        <taxon>Branchiopoda</taxon>
        <taxon>Diplostraca</taxon>
        <taxon>Cladocera</taxon>
        <taxon>Anomopoda</taxon>
        <taxon>Daphniidae</taxon>
        <taxon>Daphnia</taxon>
    </lineage>
</organism>
<feature type="chain" id="PRO_5003237602" evidence="1">
    <location>
        <begin position="27"/>
        <end position="353"/>
    </location>
</feature>
<protein>
    <submittedName>
        <fullName evidence="2">Uncharacterized protein</fullName>
    </submittedName>
</protein>
<reference evidence="2 3" key="1">
    <citation type="journal article" date="2011" name="Science">
        <title>The ecoresponsive genome of Daphnia pulex.</title>
        <authorList>
            <person name="Colbourne J.K."/>
            <person name="Pfrender M.E."/>
            <person name="Gilbert D."/>
            <person name="Thomas W.K."/>
            <person name="Tucker A."/>
            <person name="Oakley T.H."/>
            <person name="Tokishita S."/>
            <person name="Aerts A."/>
            <person name="Arnold G.J."/>
            <person name="Basu M.K."/>
            <person name="Bauer D.J."/>
            <person name="Caceres C.E."/>
            <person name="Carmel L."/>
            <person name="Casola C."/>
            <person name="Choi J.H."/>
            <person name="Detter J.C."/>
            <person name="Dong Q."/>
            <person name="Dusheyko S."/>
            <person name="Eads B.D."/>
            <person name="Frohlich T."/>
            <person name="Geiler-Samerotte K.A."/>
            <person name="Gerlach D."/>
            <person name="Hatcher P."/>
            <person name="Jogdeo S."/>
            <person name="Krijgsveld J."/>
            <person name="Kriventseva E.V."/>
            <person name="Kultz D."/>
            <person name="Laforsch C."/>
            <person name="Lindquist E."/>
            <person name="Lopez J."/>
            <person name="Manak J.R."/>
            <person name="Muller J."/>
            <person name="Pangilinan J."/>
            <person name="Patwardhan R.P."/>
            <person name="Pitluck S."/>
            <person name="Pritham E.J."/>
            <person name="Rechtsteiner A."/>
            <person name="Rho M."/>
            <person name="Rogozin I.B."/>
            <person name="Sakarya O."/>
            <person name="Salamov A."/>
            <person name="Schaack S."/>
            <person name="Shapiro H."/>
            <person name="Shiga Y."/>
            <person name="Skalitzky C."/>
            <person name="Smith Z."/>
            <person name="Souvorov A."/>
            <person name="Sung W."/>
            <person name="Tang Z."/>
            <person name="Tsuchiya D."/>
            <person name="Tu H."/>
            <person name="Vos H."/>
            <person name="Wang M."/>
            <person name="Wolf Y.I."/>
            <person name="Yamagata H."/>
            <person name="Yamada T."/>
            <person name="Ye Y."/>
            <person name="Shaw J.R."/>
            <person name="Andrews J."/>
            <person name="Crease T.J."/>
            <person name="Tang H."/>
            <person name="Lucas S.M."/>
            <person name="Robertson H.M."/>
            <person name="Bork P."/>
            <person name="Koonin E.V."/>
            <person name="Zdobnov E.M."/>
            <person name="Grigoriev I.V."/>
            <person name="Lynch M."/>
            <person name="Boore J.L."/>
        </authorList>
    </citation>
    <scope>NUCLEOTIDE SEQUENCE [LARGE SCALE GENOMIC DNA]</scope>
</reference>
<dbReference type="Proteomes" id="UP000000305">
    <property type="component" value="Unassembled WGS sequence"/>
</dbReference>
<dbReference type="PhylomeDB" id="E9GNV6"/>
<feature type="signal peptide" evidence="1">
    <location>
        <begin position="1"/>
        <end position="26"/>
    </location>
</feature>
<keyword evidence="1" id="KW-0732">Signal</keyword>
<name>E9GNV6_DAPPU</name>
<evidence type="ECO:0000313" key="2">
    <source>
        <dbReference type="EMBL" id="EFX78881.1"/>
    </source>
</evidence>